<dbReference type="SUPFAM" id="SSF52283">
    <property type="entry name" value="Formate/glycerate dehydrogenase catalytic domain-like"/>
    <property type="match status" value="1"/>
</dbReference>
<dbReference type="GO" id="GO:0008465">
    <property type="term" value="F:hydroxypyruvate reductase (NADH) activity"/>
    <property type="evidence" value="ECO:0007669"/>
    <property type="project" value="UniProtKB-EC"/>
</dbReference>
<feature type="domain" description="D-isomer specific 2-hydroxyacid dehydrogenase NAD-binding" evidence="5">
    <location>
        <begin position="111"/>
        <end position="289"/>
    </location>
</feature>
<evidence type="ECO:0000256" key="2">
    <source>
        <dbReference type="ARBA" id="ARBA00023002"/>
    </source>
</evidence>
<comment type="similarity">
    <text evidence="1">Belongs to the D-isomer specific 2-hydroxyacid dehydrogenase family.</text>
</comment>
<dbReference type="FunFam" id="3.40.50.720:FF:000203">
    <property type="entry name" value="D-3-phosphoglycerate dehydrogenase (SerA)"/>
    <property type="match status" value="1"/>
</dbReference>
<keyword evidence="2 6" id="KW-0560">Oxidoreductase</keyword>
<dbReference type="PROSITE" id="PS00065">
    <property type="entry name" value="D_2_HYDROXYACID_DH_1"/>
    <property type="match status" value="1"/>
</dbReference>
<dbReference type="PANTHER" id="PTHR43761">
    <property type="entry name" value="D-ISOMER SPECIFIC 2-HYDROXYACID DEHYDROGENASE FAMILY PROTEIN (AFU_ORTHOLOGUE AFUA_1G13630)"/>
    <property type="match status" value="1"/>
</dbReference>
<evidence type="ECO:0000256" key="3">
    <source>
        <dbReference type="ARBA" id="ARBA00023027"/>
    </source>
</evidence>
<dbReference type="InterPro" id="IPR050418">
    <property type="entry name" value="D-iso_2-hydroxyacid_DH_PdxB"/>
</dbReference>
<feature type="domain" description="D-isomer specific 2-hydroxyacid dehydrogenase catalytic" evidence="4">
    <location>
        <begin position="30"/>
        <end position="321"/>
    </location>
</feature>
<accession>A0A645BBG6</accession>
<dbReference type="EMBL" id="VSSQ01018645">
    <property type="protein sequence ID" value="MPM62011.1"/>
    <property type="molecule type" value="Genomic_DNA"/>
</dbReference>
<gene>
    <name evidence="6" type="primary">hprA_11</name>
    <name evidence="6" type="ORF">SDC9_108876</name>
</gene>
<comment type="caution">
    <text evidence="6">The sequence shown here is derived from an EMBL/GenBank/DDBJ whole genome shotgun (WGS) entry which is preliminary data.</text>
</comment>
<dbReference type="Pfam" id="PF02826">
    <property type="entry name" value="2-Hacid_dh_C"/>
    <property type="match status" value="1"/>
</dbReference>
<dbReference type="InterPro" id="IPR029752">
    <property type="entry name" value="D-isomer_DH_CS1"/>
</dbReference>
<protein>
    <submittedName>
        <fullName evidence="6">Glycerate dehydrogenase</fullName>
        <ecNumber evidence="6">1.1.1.29</ecNumber>
    </submittedName>
</protein>
<dbReference type="AlphaFoldDB" id="A0A645BBG6"/>
<evidence type="ECO:0000259" key="5">
    <source>
        <dbReference type="Pfam" id="PF02826"/>
    </source>
</evidence>
<dbReference type="InterPro" id="IPR029753">
    <property type="entry name" value="D-isomer_DH_CS"/>
</dbReference>
<dbReference type="PANTHER" id="PTHR43761:SF1">
    <property type="entry name" value="D-ISOMER SPECIFIC 2-HYDROXYACID DEHYDROGENASE CATALYTIC DOMAIN-CONTAINING PROTEIN-RELATED"/>
    <property type="match status" value="1"/>
</dbReference>
<dbReference type="GO" id="GO:0003714">
    <property type="term" value="F:transcription corepressor activity"/>
    <property type="evidence" value="ECO:0007669"/>
    <property type="project" value="InterPro"/>
</dbReference>
<proteinExistence type="inferred from homology"/>
<dbReference type="Pfam" id="PF00389">
    <property type="entry name" value="2-Hacid_dh"/>
    <property type="match status" value="1"/>
</dbReference>
<organism evidence="6">
    <name type="scientific">bioreactor metagenome</name>
    <dbReference type="NCBI Taxonomy" id="1076179"/>
    <lineage>
        <taxon>unclassified sequences</taxon>
        <taxon>metagenomes</taxon>
        <taxon>ecological metagenomes</taxon>
    </lineage>
</organism>
<name>A0A645BBG6_9ZZZZ</name>
<sequence>MNEHPKIVICDCDHKNVNVEAGVFAAAGMDFKWLHCQTQEEVINQCQGAVCFLNQYARMDETVFKAVPTLKFIVRYGVGVDNVNLADATRYGVQVCNVPDYGMNEVADQAMALLLSVVRKTWLLANRVQAGAWDYAEAIPVRRLSTLTVGIVGTGRIGSEFAKRLHPFGCKVIAYDTGYSQPSRHFPEGIEYCGSLEELLSRSDVVSLHCSLNEDNQRMMNEETFAQMKDGSYFINVSRGGLVDEAALDAALTSGKLAGAGIDVVTKEPLDRTSPLLCHPNLMITPHMAWYSEEAALELKRKCAEEAVRFLNGEPVRYPVNTL</sequence>
<reference evidence="6" key="1">
    <citation type="submission" date="2019-08" db="EMBL/GenBank/DDBJ databases">
        <authorList>
            <person name="Kucharzyk K."/>
            <person name="Murdoch R.W."/>
            <person name="Higgins S."/>
            <person name="Loffler F."/>
        </authorList>
    </citation>
    <scope>NUCLEOTIDE SEQUENCE</scope>
</reference>
<dbReference type="SUPFAM" id="SSF51735">
    <property type="entry name" value="NAD(P)-binding Rossmann-fold domains"/>
    <property type="match status" value="1"/>
</dbReference>
<dbReference type="PROSITE" id="PS00671">
    <property type="entry name" value="D_2_HYDROXYACID_DH_3"/>
    <property type="match status" value="1"/>
</dbReference>
<dbReference type="InterPro" id="IPR043322">
    <property type="entry name" value="CtBP"/>
</dbReference>
<keyword evidence="3" id="KW-0520">NAD</keyword>
<dbReference type="EC" id="1.1.1.29" evidence="6"/>
<evidence type="ECO:0000256" key="1">
    <source>
        <dbReference type="ARBA" id="ARBA00005854"/>
    </source>
</evidence>
<dbReference type="CDD" id="cd05299">
    <property type="entry name" value="CtBP_dh"/>
    <property type="match status" value="1"/>
</dbReference>
<dbReference type="InterPro" id="IPR036291">
    <property type="entry name" value="NAD(P)-bd_dom_sf"/>
</dbReference>
<dbReference type="GO" id="GO:0051287">
    <property type="term" value="F:NAD binding"/>
    <property type="evidence" value="ECO:0007669"/>
    <property type="project" value="InterPro"/>
</dbReference>
<evidence type="ECO:0000259" key="4">
    <source>
        <dbReference type="Pfam" id="PF00389"/>
    </source>
</evidence>
<dbReference type="InterPro" id="IPR006140">
    <property type="entry name" value="D-isomer_DH_NAD-bd"/>
</dbReference>
<dbReference type="Gene3D" id="3.40.50.720">
    <property type="entry name" value="NAD(P)-binding Rossmann-like Domain"/>
    <property type="match status" value="2"/>
</dbReference>
<evidence type="ECO:0000313" key="6">
    <source>
        <dbReference type="EMBL" id="MPM62011.1"/>
    </source>
</evidence>
<dbReference type="InterPro" id="IPR006139">
    <property type="entry name" value="D-isomer_2_OHA_DH_cat_dom"/>
</dbReference>